<dbReference type="PANTHER" id="PTHR31595:SF67">
    <property type="entry name" value="WAX SYNTHASE DOMAIN-CONTAINING PROTEIN"/>
    <property type="match status" value="1"/>
</dbReference>
<feature type="transmembrane region" description="Helical" evidence="7">
    <location>
        <begin position="85"/>
        <end position="109"/>
    </location>
</feature>
<keyword evidence="3" id="KW-0808">Transferase</keyword>
<comment type="similarity">
    <text evidence="2">Belongs to the wax synthase family.</text>
</comment>
<keyword evidence="4 7" id="KW-0812">Transmembrane</keyword>
<evidence type="ECO:0000256" key="7">
    <source>
        <dbReference type="SAM" id="Phobius"/>
    </source>
</evidence>
<dbReference type="Proteomes" id="UP000503462">
    <property type="component" value="Chromosome 2"/>
</dbReference>
<gene>
    <name evidence="9" type="ORF">AMS68_003036</name>
</gene>
<evidence type="ECO:0000313" key="9">
    <source>
        <dbReference type="EMBL" id="QIW97518.1"/>
    </source>
</evidence>
<dbReference type="InterPro" id="IPR032805">
    <property type="entry name" value="Wax_synthase_dom"/>
</dbReference>
<feature type="transmembrane region" description="Helical" evidence="7">
    <location>
        <begin position="383"/>
        <end position="404"/>
    </location>
</feature>
<evidence type="ECO:0000256" key="2">
    <source>
        <dbReference type="ARBA" id="ARBA00007282"/>
    </source>
</evidence>
<comment type="subcellular location">
    <subcellularLocation>
        <location evidence="1">Membrane</location>
        <topology evidence="1">Multi-pass membrane protein</topology>
    </subcellularLocation>
</comment>
<evidence type="ECO:0000256" key="1">
    <source>
        <dbReference type="ARBA" id="ARBA00004141"/>
    </source>
</evidence>
<sequence>MATIDFPRHATSHQQVSAWRTQAYLEGLLNGSHERFVVPVFLYCNLLLFTYLLTPSLKGPVVRYGVFAGNFAVQLWTILNCRSPYPVFGLIIGFFCGWNILWSANLLVFNNARDRFKKIKRVSADKYEWQSLPRDSLITRLGWAADLVFNSRGIGWDWKVSGEPSRPPQVEASLRQIDLAEATKEDRPKISSGRVRYDERSKAISHYVWVVVQGYLWLDGLKTITNRDPYFWGILDAPPPASLPTIITASPTMTAAYRITIALLFVWQALNLSFAIPQLLLLGLFTPETAGTNAEAWLYPDQFGDVSTIPTRGLAGFWGGFWHHLFRHSFQSSARALSKVLGLKPKSPEGAGIELITSFNLSGILHTAASMTMLGPTQPWFKMYAFFALQPVGILAEVIYSHYVGRSSFGKKIPKVVSYTSHIAWTCFWLFITGQLLAHELTTGGVFLYEPVPFSIFRGLGFGAPGDTLYCWSDLALSWHYDSKRPWLSGIVI</sequence>
<feature type="transmembrane region" description="Helical" evidence="7">
    <location>
        <begin position="36"/>
        <end position="54"/>
    </location>
</feature>
<dbReference type="GO" id="GO:0016020">
    <property type="term" value="C:membrane"/>
    <property type="evidence" value="ECO:0007669"/>
    <property type="project" value="UniProtKB-SubCell"/>
</dbReference>
<keyword evidence="5 7" id="KW-1133">Transmembrane helix</keyword>
<dbReference type="Pfam" id="PF13813">
    <property type="entry name" value="MBOAT_2"/>
    <property type="match status" value="1"/>
</dbReference>
<dbReference type="EMBL" id="CP051140">
    <property type="protein sequence ID" value="QIW97518.1"/>
    <property type="molecule type" value="Genomic_DNA"/>
</dbReference>
<organism evidence="9 10">
    <name type="scientific">Peltaster fructicola</name>
    <dbReference type="NCBI Taxonomy" id="286661"/>
    <lineage>
        <taxon>Eukaryota</taxon>
        <taxon>Fungi</taxon>
        <taxon>Dikarya</taxon>
        <taxon>Ascomycota</taxon>
        <taxon>Pezizomycotina</taxon>
        <taxon>Dothideomycetes</taxon>
        <taxon>Dothideomycetes incertae sedis</taxon>
        <taxon>Peltaster</taxon>
    </lineage>
</organism>
<reference evidence="9 10" key="1">
    <citation type="journal article" date="2016" name="Sci. Rep.">
        <title>Peltaster fructicola genome reveals evolution from an invasive phytopathogen to an ectophytic parasite.</title>
        <authorList>
            <person name="Xu C."/>
            <person name="Chen H."/>
            <person name="Gleason M.L."/>
            <person name="Xu J.R."/>
            <person name="Liu H."/>
            <person name="Zhang R."/>
            <person name="Sun G."/>
        </authorList>
    </citation>
    <scope>NUCLEOTIDE SEQUENCE [LARGE SCALE GENOMIC DNA]</scope>
    <source>
        <strain evidence="9 10">LNHT1506</strain>
    </source>
</reference>
<evidence type="ECO:0000256" key="4">
    <source>
        <dbReference type="ARBA" id="ARBA00022692"/>
    </source>
</evidence>
<evidence type="ECO:0000313" key="10">
    <source>
        <dbReference type="Proteomes" id="UP000503462"/>
    </source>
</evidence>
<dbReference type="GO" id="GO:0006629">
    <property type="term" value="P:lipid metabolic process"/>
    <property type="evidence" value="ECO:0007669"/>
    <property type="project" value="InterPro"/>
</dbReference>
<evidence type="ECO:0000259" key="8">
    <source>
        <dbReference type="Pfam" id="PF13813"/>
    </source>
</evidence>
<dbReference type="InterPro" id="IPR044851">
    <property type="entry name" value="Wax_synthase"/>
</dbReference>
<protein>
    <recommendedName>
        <fullName evidence="8">Wax synthase domain-containing protein</fullName>
    </recommendedName>
</protein>
<evidence type="ECO:0000256" key="5">
    <source>
        <dbReference type="ARBA" id="ARBA00022989"/>
    </source>
</evidence>
<dbReference type="OrthoDB" id="2796277at2759"/>
<evidence type="ECO:0000256" key="6">
    <source>
        <dbReference type="ARBA" id="ARBA00023136"/>
    </source>
</evidence>
<evidence type="ECO:0000256" key="3">
    <source>
        <dbReference type="ARBA" id="ARBA00022679"/>
    </source>
</evidence>
<dbReference type="PANTHER" id="PTHR31595">
    <property type="entry name" value="LONG-CHAIN-ALCOHOL O-FATTY-ACYLTRANSFERASE 3-RELATED"/>
    <property type="match status" value="1"/>
</dbReference>
<feature type="transmembrane region" description="Helical" evidence="7">
    <location>
        <begin position="255"/>
        <end position="276"/>
    </location>
</feature>
<feature type="transmembrane region" description="Helical" evidence="7">
    <location>
        <begin position="416"/>
        <end position="438"/>
    </location>
</feature>
<proteinExistence type="inferred from homology"/>
<dbReference type="AlphaFoldDB" id="A0A6H0XSC0"/>
<feature type="domain" description="Wax synthase" evidence="8">
    <location>
        <begin position="299"/>
        <end position="387"/>
    </location>
</feature>
<accession>A0A6H0XSC0</accession>
<dbReference type="GO" id="GO:0008374">
    <property type="term" value="F:O-acyltransferase activity"/>
    <property type="evidence" value="ECO:0007669"/>
    <property type="project" value="InterPro"/>
</dbReference>
<keyword evidence="6 7" id="KW-0472">Membrane</keyword>
<feature type="transmembrane region" description="Helical" evidence="7">
    <location>
        <begin position="61"/>
        <end position="79"/>
    </location>
</feature>
<name>A0A6H0XSC0_9PEZI</name>
<keyword evidence="10" id="KW-1185">Reference proteome</keyword>